<dbReference type="STRING" id="1963862.B4O97_06210"/>
<reference evidence="1 2" key="1">
    <citation type="submission" date="2017-03" db="EMBL/GenBank/DDBJ databases">
        <title>Draft Genome sequence of Marispirochaeta sp. strain JC444.</title>
        <authorList>
            <person name="Shivani Y."/>
            <person name="Subhash Y."/>
            <person name="Sasikala C."/>
            <person name="Ramana C."/>
        </authorList>
    </citation>
    <scope>NUCLEOTIDE SEQUENCE [LARGE SCALE GENOMIC DNA]</scope>
    <source>
        <strain evidence="1 2">JC444</strain>
    </source>
</reference>
<dbReference type="Proteomes" id="UP000192343">
    <property type="component" value="Unassembled WGS sequence"/>
</dbReference>
<keyword evidence="2" id="KW-1185">Reference proteome</keyword>
<organism evidence="1 2">
    <name type="scientific">Marispirochaeta aestuarii</name>
    <dbReference type="NCBI Taxonomy" id="1963862"/>
    <lineage>
        <taxon>Bacteria</taxon>
        <taxon>Pseudomonadati</taxon>
        <taxon>Spirochaetota</taxon>
        <taxon>Spirochaetia</taxon>
        <taxon>Spirochaetales</taxon>
        <taxon>Spirochaetaceae</taxon>
        <taxon>Marispirochaeta</taxon>
    </lineage>
</organism>
<gene>
    <name evidence="1" type="ORF">B4O97_06210</name>
</gene>
<dbReference type="EMBL" id="MWQY01000005">
    <property type="protein sequence ID" value="ORC36656.1"/>
    <property type="molecule type" value="Genomic_DNA"/>
</dbReference>
<sequence>MDADAKEENDFKVILGVLRRFASFTVPIREITRQGIDFRSSSIIKKMLKEGYLRLSKSEFEIHQRYLNNRAEIEKELHETYTAFSKAAVPVSTRFPSSVFSILPEDAEHISPEELDSLKRRGEAKARGVLEILFDKNQLPPILLHGEFLEEFPLICWRKIRYHLALLAGENADVFSDKISTYKNLILGRPRELLENGLSRVQHRTEKEFREEATRLVMDRIIASGDASRQVLSDLVSPDNSYILTRYSYDNPEDFDFLQSLTVLEKMQTAKEKRRIVTPEDYLHILRDTINLCISAADLVQTAENTFPEIPPEELKKTFQLFQKNHVGMGSEMPEALSFTPPGGTLMLIHRDNLEAYLDARGARLNSGIRDKLHIRWNELMERHRFEDAMLTDKAFRDLIQKTAAQLQPDTAALLRSTSLYEFLSKRKSRSDFIRRLQEYPWGQTDRIFHINREELYNEIYRSIYSRYSWLGSILYRFLHWIARSVFLNQPENGEDKGKTSVSAEKEESSETDILKQVGLSDKREAADTLSALWEKLPADILPREEIDRNILTELNAFYNERSEVVFGALSVITERNLRRVLQQASHLEGYSQALREYMECKMITIIASRSDLRAKTRP</sequence>
<proteinExistence type="predicted"/>
<dbReference type="AlphaFoldDB" id="A0A1Y1S0E1"/>
<protein>
    <submittedName>
        <fullName evidence="1">Uncharacterized protein</fullName>
    </submittedName>
</protein>
<comment type="caution">
    <text evidence="1">The sequence shown here is derived from an EMBL/GenBank/DDBJ whole genome shotgun (WGS) entry which is preliminary data.</text>
</comment>
<name>A0A1Y1S0E1_9SPIO</name>
<evidence type="ECO:0000313" key="1">
    <source>
        <dbReference type="EMBL" id="ORC36656.1"/>
    </source>
</evidence>
<evidence type="ECO:0000313" key="2">
    <source>
        <dbReference type="Proteomes" id="UP000192343"/>
    </source>
</evidence>
<accession>A0A1Y1S0E1</accession>